<feature type="domain" description="ACB" evidence="11">
    <location>
        <begin position="16"/>
        <end position="101"/>
    </location>
</feature>
<dbReference type="PANTHER" id="PTHR24119:SF0">
    <property type="entry name" value="ACYL-COA-BINDING DOMAIN-CONTAINING PROTEIN 6"/>
    <property type="match status" value="1"/>
</dbReference>
<dbReference type="EMBL" id="GEDV01006949">
    <property type="protein sequence ID" value="JAP81608.1"/>
    <property type="molecule type" value="Transcribed_RNA"/>
</dbReference>
<evidence type="ECO:0000256" key="10">
    <source>
        <dbReference type="PROSITE-ProRule" id="PRU00023"/>
    </source>
</evidence>
<dbReference type="PROSITE" id="PS00880">
    <property type="entry name" value="ACB_1"/>
    <property type="match status" value="1"/>
</dbReference>
<dbReference type="Gene3D" id="1.20.80.10">
    <property type="match status" value="1"/>
</dbReference>
<dbReference type="Pfam" id="PF12796">
    <property type="entry name" value="Ank_2"/>
    <property type="match status" value="1"/>
</dbReference>
<dbReference type="SUPFAM" id="SSF48403">
    <property type="entry name" value="Ankyrin repeat"/>
    <property type="match status" value="1"/>
</dbReference>
<dbReference type="GO" id="GO:0006887">
    <property type="term" value="P:exocytosis"/>
    <property type="evidence" value="ECO:0007669"/>
    <property type="project" value="UniProtKB-KW"/>
</dbReference>
<dbReference type="InterPro" id="IPR014352">
    <property type="entry name" value="FERM/acyl-CoA-bd_prot_sf"/>
</dbReference>
<dbReference type="InterPro" id="IPR036770">
    <property type="entry name" value="Ankyrin_rpt-contain_sf"/>
</dbReference>
<dbReference type="GO" id="GO:0000062">
    <property type="term" value="F:fatty-acyl-CoA binding"/>
    <property type="evidence" value="ECO:0007669"/>
    <property type="project" value="InterPro"/>
</dbReference>
<accession>A0A131YSN7</accession>
<dbReference type="Gene3D" id="1.25.40.20">
    <property type="entry name" value="Ankyrin repeat-containing domain"/>
    <property type="match status" value="2"/>
</dbReference>
<keyword evidence="9" id="KW-0472">Membrane</keyword>
<keyword evidence="7 10" id="KW-0040">ANK repeat</keyword>
<evidence type="ECO:0000256" key="1">
    <source>
        <dbReference type="ARBA" id="ARBA00004175"/>
    </source>
</evidence>
<keyword evidence="4" id="KW-1052">Target cell membrane</keyword>
<dbReference type="SMART" id="SM00248">
    <property type="entry name" value="ANK"/>
    <property type="match status" value="2"/>
</dbReference>
<dbReference type="PROSITE" id="PS50088">
    <property type="entry name" value="ANK_REPEAT"/>
    <property type="match status" value="2"/>
</dbReference>
<sequence length="247" mass="27840">MAQGDHEDVLKEWDEQKDMFLKAAEHVQAHAGNLANDQLLYLYARYKQVLEGPCNLPRPAFYDFKGRQKWDAWNQLGEMTATTARDEYVAFVSRLFPDWRPEEKKSSTKSMLGAVVSRPCWEPGVAPENKDAFDWTKEGCLERLAECLNNNTSSVHERDAQGMCMLHWACDRGHLEIVELLLDKGADPEAKDEEGQTPLHYASSCGHLQVAELLLKRGAQRDTKDVDGQTPAEVALSPELEALLLPS</sequence>
<keyword evidence="9" id="KW-1053">Target membrane</keyword>
<keyword evidence="6" id="KW-0800">Toxin</keyword>
<keyword evidence="6" id="KW-0638">Presynaptic neurotoxin</keyword>
<dbReference type="GO" id="GO:0044231">
    <property type="term" value="C:host cell presynaptic membrane"/>
    <property type="evidence" value="ECO:0007669"/>
    <property type="project" value="UniProtKB-KW"/>
</dbReference>
<dbReference type="PROSITE" id="PS50297">
    <property type="entry name" value="ANK_REP_REGION"/>
    <property type="match status" value="2"/>
</dbReference>
<feature type="repeat" description="ANK" evidence="10">
    <location>
        <begin position="161"/>
        <end position="193"/>
    </location>
</feature>
<evidence type="ECO:0000256" key="9">
    <source>
        <dbReference type="ARBA" id="ARBA00023298"/>
    </source>
</evidence>
<evidence type="ECO:0000256" key="5">
    <source>
        <dbReference type="ARBA" id="ARBA00022737"/>
    </source>
</evidence>
<evidence type="ECO:0000256" key="7">
    <source>
        <dbReference type="ARBA" id="ARBA00023043"/>
    </source>
</evidence>
<dbReference type="GO" id="GO:0044218">
    <property type="term" value="C:other organism cell membrane"/>
    <property type="evidence" value="ECO:0007669"/>
    <property type="project" value="UniProtKB-KW"/>
</dbReference>
<proteinExistence type="predicted"/>
<dbReference type="AlphaFoldDB" id="A0A131YSN7"/>
<keyword evidence="8" id="KW-0446">Lipid-binding</keyword>
<reference evidence="12" key="1">
    <citation type="journal article" date="2016" name="Ticks Tick Borne Dis.">
        <title>De novo assembly and annotation of the salivary gland transcriptome of Rhipicephalus appendiculatus male and female ticks during blood feeding.</title>
        <authorList>
            <person name="de Castro M.H."/>
            <person name="de Klerk D."/>
            <person name="Pienaar R."/>
            <person name="Latif A.A."/>
            <person name="Rees D.J."/>
            <person name="Mans B.J."/>
        </authorList>
    </citation>
    <scope>NUCLEOTIDE SEQUENCE</scope>
    <source>
        <tissue evidence="12">Salivary glands</tissue>
    </source>
</reference>
<evidence type="ECO:0000256" key="3">
    <source>
        <dbReference type="ARBA" id="ARBA00022483"/>
    </source>
</evidence>
<feature type="repeat" description="ANK" evidence="10">
    <location>
        <begin position="194"/>
        <end position="226"/>
    </location>
</feature>
<dbReference type="SUPFAM" id="SSF47027">
    <property type="entry name" value="Acyl-CoA binding protein"/>
    <property type="match status" value="1"/>
</dbReference>
<evidence type="ECO:0000313" key="12">
    <source>
        <dbReference type="EMBL" id="JAP81608.1"/>
    </source>
</evidence>
<keyword evidence="3" id="KW-0268">Exocytosis</keyword>
<keyword evidence="6" id="KW-0528">Neurotoxin</keyword>
<dbReference type="Pfam" id="PF00887">
    <property type="entry name" value="ACBP"/>
    <property type="match status" value="1"/>
</dbReference>
<dbReference type="InterPro" id="IPR022408">
    <property type="entry name" value="Acyl-CoA-binding_prot_CS"/>
</dbReference>
<protein>
    <recommendedName>
        <fullName evidence="2">Acyl-CoA-binding domain-containing protein 6</fullName>
    </recommendedName>
</protein>
<organism evidence="12">
    <name type="scientific">Rhipicephalus appendiculatus</name>
    <name type="common">Brown ear tick</name>
    <dbReference type="NCBI Taxonomy" id="34631"/>
    <lineage>
        <taxon>Eukaryota</taxon>
        <taxon>Metazoa</taxon>
        <taxon>Ecdysozoa</taxon>
        <taxon>Arthropoda</taxon>
        <taxon>Chelicerata</taxon>
        <taxon>Arachnida</taxon>
        <taxon>Acari</taxon>
        <taxon>Parasitiformes</taxon>
        <taxon>Ixodida</taxon>
        <taxon>Ixodoidea</taxon>
        <taxon>Ixodidae</taxon>
        <taxon>Rhipicephalinae</taxon>
        <taxon>Rhipicephalus</taxon>
        <taxon>Rhipicephalus</taxon>
    </lineage>
</organism>
<name>A0A131YSN7_RHIAP</name>
<dbReference type="PRINTS" id="PR00689">
    <property type="entry name" value="ACOABINDINGP"/>
</dbReference>
<keyword evidence="5" id="KW-0677">Repeat</keyword>
<dbReference type="InterPro" id="IPR000582">
    <property type="entry name" value="Acyl-CoA-binding_protein"/>
</dbReference>
<dbReference type="PANTHER" id="PTHR24119">
    <property type="entry name" value="ACYL-COA-BINDING DOMAIN-CONTAINING PROTEIN 6"/>
    <property type="match status" value="1"/>
</dbReference>
<evidence type="ECO:0000256" key="4">
    <source>
        <dbReference type="ARBA" id="ARBA00022537"/>
    </source>
</evidence>
<evidence type="ECO:0000256" key="2">
    <source>
        <dbReference type="ARBA" id="ARBA00018419"/>
    </source>
</evidence>
<comment type="subcellular location">
    <subcellularLocation>
        <location evidence="1">Target cell membrane</location>
    </subcellularLocation>
</comment>
<dbReference type="PROSITE" id="PS51228">
    <property type="entry name" value="ACB_2"/>
    <property type="match status" value="1"/>
</dbReference>
<dbReference type="InterPro" id="IPR002110">
    <property type="entry name" value="Ankyrin_rpt"/>
</dbReference>
<dbReference type="InterPro" id="IPR035984">
    <property type="entry name" value="Acyl-CoA-binding_sf"/>
</dbReference>
<evidence type="ECO:0000259" key="11">
    <source>
        <dbReference type="PROSITE" id="PS51228"/>
    </source>
</evidence>
<evidence type="ECO:0000256" key="8">
    <source>
        <dbReference type="ARBA" id="ARBA00023121"/>
    </source>
</evidence>
<evidence type="ECO:0000256" key="6">
    <source>
        <dbReference type="ARBA" id="ARBA00023028"/>
    </source>
</evidence>